<evidence type="ECO:0000256" key="3">
    <source>
        <dbReference type="ARBA" id="ARBA00023128"/>
    </source>
</evidence>
<keyword evidence="5" id="KW-0175">Coiled coil</keyword>
<dbReference type="GO" id="GO:0042030">
    <property type="term" value="F:ATPase inhibitor activity"/>
    <property type="evidence" value="ECO:0007669"/>
    <property type="project" value="InterPro"/>
</dbReference>
<evidence type="ECO:0000313" key="6">
    <source>
        <dbReference type="EMBL" id="KAG0254534.1"/>
    </source>
</evidence>
<comment type="similarity">
    <text evidence="2 4">Belongs to the ATPase inhibitor family.</text>
</comment>
<comment type="function">
    <text evidence="4">Inhibits the enzyme activity of ATPase.</text>
</comment>
<evidence type="ECO:0000256" key="1">
    <source>
        <dbReference type="ARBA" id="ARBA00004173"/>
    </source>
</evidence>
<dbReference type="OrthoDB" id="5532350at2759"/>
<dbReference type="Proteomes" id="UP000726737">
    <property type="component" value="Unassembled WGS sequence"/>
</dbReference>
<accession>A0A9P6PY30</accession>
<dbReference type="GO" id="GO:0005739">
    <property type="term" value="C:mitochondrion"/>
    <property type="evidence" value="ECO:0007669"/>
    <property type="project" value="UniProtKB-SubCell"/>
</dbReference>
<dbReference type="Gene3D" id="1.20.5.500">
    <property type="entry name" value="Single helix bin"/>
    <property type="match status" value="1"/>
</dbReference>
<evidence type="ECO:0000256" key="2">
    <source>
        <dbReference type="ARBA" id="ARBA00010901"/>
    </source>
</evidence>
<keyword evidence="3" id="KW-0496">Mitochondrion</keyword>
<name>A0A9P6PY30_9FUNG</name>
<evidence type="ECO:0000256" key="4">
    <source>
        <dbReference type="RuleBase" id="RU368087"/>
    </source>
</evidence>
<organism evidence="6 7">
    <name type="scientific">Mortierella polycephala</name>
    <dbReference type="NCBI Taxonomy" id="41804"/>
    <lineage>
        <taxon>Eukaryota</taxon>
        <taxon>Fungi</taxon>
        <taxon>Fungi incertae sedis</taxon>
        <taxon>Mucoromycota</taxon>
        <taxon>Mortierellomycotina</taxon>
        <taxon>Mortierellomycetes</taxon>
        <taxon>Mortierellales</taxon>
        <taxon>Mortierellaceae</taxon>
        <taxon>Mortierella</taxon>
    </lineage>
</organism>
<dbReference type="AlphaFoldDB" id="A0A9P6PY30"/>
<reference evidence="6" key="1">
    <citation type="journal article" date="2020" name="Fungal Divers.">
        <title>Resolving the Mortierellaceae phylogeny through synthesis of multi-gene phylogenetics and phylogenomics.</title>
        <authorList>
            <person name="Vandepol N."/>
            <person name="Liber J."/>
            <person name="Desiro A."/>
            <person name="Na H."/>
            <person name="Kennedy M."/>
            <person name="Barry K."/>
            <person name="Grigoriev I.V."/>
            <person name="Miller A.N."/>
            <person name="O'Donnell K."/>
            <person name="Stajich J.E."/>
            <person name="Bonito G."/>
        </authorList>
    </citation>
    <scope>NUCLEOTIDE SEQUENCE</scope>
    <source>
        <strain evidence="6">KOD948</strain>
    </source>
</reference>
<dbReference type="Pfam" id="PF04568">
    <property type="entry name" value="IATP"/>
    <property type="match status" value="1"/>
</dbReference>
<dbReference type="InterPro" id="IPR007648">
    <property type="entry name" value="ATPase_inhibitor_mt"/>
</dbReference>
<feature type="coiled-coil region" evidence="5">
    <location>
        <begin position="37"/>
        <end position="71"/>
    </location>
</feature>
<gene>
    <name evidence="6" type="ORF">BG011_005674</name>
</gene>
<evidence type="ECO:0000313" key="7">
    <source>
        <dbReference type="Proteomes" id="UP000726737"/>
    </source>
</evidence>
<proteinExistence type="inferred from homology"/>
<dbReference type="EMBL" id="JAAAJA010000398">
    <property type="protein sequence ID" value="KAG0254534.1"/>
    <property type="molecule type" value="Genomic_DNA"/>
</dbReference>
<sequence length="73" mass="8242">MLRTTTTAAVRALKPVQASAIACRNYSSGSFSQKEKAEEAKYIRAKEQETIKKLQEELAKKDKELQELKQGKN</sequence>
<evidence type="ECO:0000256" key="5">
    <source>
        <dbReference type="SAM" id="Coils"/>
    </source>
</evidence>
<protein>
    <recommendedName>
        <fullName evidence="4">ATPase inhibitor, mitochondrial</fullName>
    </recommendedName>
</protein>
<comment type="caution">
    <text evidence="6">The sequence shown here is derived from an EMBL/GenBank/DDBJ whole genome shotgun (WGS) entry which is preliminary data.</text>
</comment>
<keyword evidence="7" id="KW-1185">Reference proteome</keyword>
<comment type="subcellular location">
    <subcellularLocation>
        <location evidence="1">Mitochondrion</location>
    </subcellularLocation>
</comment>